<gene>
    <name evidence="2" type="ORF">GCM10023231_13120</name>
</gene>
<dbReference type="SUPFAM" id="SSF100950">
    <property type="entry name" value="NagB/RpiA/CoA transferase-like"/>
    <property type="match status" value="1"/>
</dbReference>
<reference evidence="3" key="1">
    <citation type="journal article" date="2019" name="Int. J. Syst. Evol. Microbiol.">
        <title>The Global Catalogue of Microorganisms (GCM) 10K type strain sequencing project: providing services to taxonomists for standard genome sequencing and annotation.</title>
        <authorList>
            <consortium name="The Broad Institute Genomics Platform"/>
            <consortium name="The Broad Institute Genome Sequencing Center for Infectious Disease"/>
            <person name="Wu L."/>
            <person name="Ma J."/>
        </authorList>
    </citation>
    <scope>NUCLEOTIDE SEQUENCE [LARGE SCALE GENOMIC DNA]</scope>
    <source>
        <strain evidence="3">JCM 18200</strain>
    </source>
</reference>
<dbReference type="Pfam" id="PF01182">
    <property type="entry name" value="Glucosamine_iso"/>
    <property type="match status" value="1"/>
</dbReference>
<name>A0ABP9AVC6_9SPHI</name>
<feature type="domain" description="Glucosamine/galactosamine-6-phosphate isomerase" evidence="1">
    <location>
        <begin position="18"/>
        <end position="238"/>
    </location>
</feature>
<dbReference type="PANTHER" id="PTHR11280:SF6">
    <property type="entry name" value="GLUCOSAMINE-6-PHOSPHATE ISOMERASE NAGB"/>
    <property type="match status" value="1"/>
</dbReference>
<sequence>MVSKRIQLDQLIVECFDTREALGAAAGKEVLHRLSILLAEKEEVNMIFAAAPSQVELLTALVKAKQLDWNRVNAFHMDEYVGLDKVAPQGFGNFLDRHLFAHLPFKRVFYLTPFGKSAASACEAYANALQAYPTDIVCMGIGENGHIAFNDPHVADFDDPELVKIVHLDEACRQQQVNDKCFHTLNEVPSMALTLTVPALMRARYAFCTVPAASKALAVYRTLAEPIREECPASILRRHPKAKLFVDRDSFTQYANRISNTETR</sequence>
<organism evidence="2 3">
    <name type="scientific">Olivibacter ginsenosidimutans</name>
    <dbReference type="NCBI Taxonomy" id="1176537"/>
    <lineage>
        <taxon>Bacteria</taxon>
        <taxon>Pseudomonadati</taxon>
        <taxon>Bacteroidota</taxon>
        <taxon>Sphingobacteriia</taxon>
        <taxon>Sphingobacteriales</taxon>
        <taxon>Sphingobacteriaceae</taxon>
        <taxon>Olivibacter</taxon>
    </lineage>
</organism>
<dbReference type="CDD" id="cd01399">
    <property type="entry name" value="GlcN6P_deaminase"/>
    <property type="match status" value="1"/>
</dbReference>
<protein>
    <submittedName>
        <fullName evidence="2">Glucosamine-6-phosphate deaminase</fullName>
    </submittedName>
</protein>
<dbReference type="PANTHER" id="PTHR11280">
    <property type="entry name" value="GLUCOSAMINE-6-PHOSPHATE ISOMERASE"/>
    <property type="match status" value="1"/>
</dbReference>
<dbReference type="InterPro" id="IPR004547">
    <property type="entry name" value="Glucosamine6P_isomerase"/>
</dbReference>
<dbReference type="Gene3D" id="3.40.50.1360">
    <property type="match status" value="1"/>
</dbReference>
<comment type="caution">
    <text evidence="2">The sequence shown here is derived from an EMBL/GenBank/DDBJ whole genome shotgun (WGS) entry which is preliminary data.</text>
</comment>
<keyword evidence="3" id="KW-1185">Reference proteome</keyword>
<dbReference type="InterPro" id="IPR006148">
    <property type="entry name" value="Glc/Gal-6P_isomerase"/>
</dbReference>
<evidence type="ECO:0000313" key="2">
    <source>
        <dbReference type="EMBL" id="GAA4786484.1"/>
    </source>
</evidence>
<proteinExistence type="predicted"/>
<dbReference type="RefSeq" id="WP_345230953.1">
    <property type="nucleotide sequence ID" value="NZ_BAABIQ010000006.1"/>
</dbReference>
<evidence type="ECO:0000313" key="3">
    <source>
        <dbReference type="Proteomes" id="UP001501411"/>
    </source>
</evidence>
<dbReference type="Proteomes" id="UP001501411">
    <property type="component" value="Unassembled WGS sequence"/>
</dbReference>
<accession>A0ABP9AVC6</accession>
<dbReference type="InterPro" id="IPR037171">
    <property type="entry name" value="NagB/RpiA_transferase-like"/>
</dbReference>
<dbReference type="EMBL" id="BAABIQ010000006">
    <property type="protein sequence ID" value="GAA4786484.1"/>
    <property type="molecule type" value="Genomic_DNA"/>
</dbReference>
<evidence type="ECO:0000259" key="1">
    <source>
        <dbReference type="Pfam" id="PF01182"/>
    </source>
</evidence>